<dbReference type="PANTHER" id="PTHR42830:SF1">
    <property type="entry name" value="OSMOTICALLY INDUCIBLE FAMILY PROTEIN"/>
    <property type="match status" value="1"/>
</dbReference>
<dbReference type="InterPro" id="IPR003718">
    <property type="entry name" value="OsmC/Ohr_fam"/>
</dbReference>
<dbReference type="InterPro" id="IPR019904">
    <property type="entry name" value="Peroxiredoxin_OsmC"/>
</dbReference>
<dbReference type="GO" id="GO:0004601">
    <property type="term" value="F:peroxidase activity"/>
    <property type="evidence" value="ECO:0007669"/>
    <property type="project" value="InterPro"/>
</dbReference>
<dbReference type="PANTHER" id="PTHR42830">
    <property type="entry name" value="OSMOTICALLY INDUCIBLE FAMILY PROTEIN"/>
    <property type="match status" value="1"/>
</dbReference>
<dbReference type="GO" id="GO:0006979">
    <property type="term" value="P:response to oxidative stress"/>
    <property type="evidence" value="ECO:0007669"/>
    <property type="project" value="InterPro"/>
</dbReference>
<accession>A0A1H7XS90</accession>
<keyword evidence="2" id="KW-1185">Reference proteome</keyword>
<dbReference type="InterPro" id="IPR052707">
    <property type="entry name" value="OsmC_Ohr_Peroxiredoxin"/>
</dbReference>
<sequence length="137" mass="15022">MKRNATAIWYGSGQNGKGKLSTESEALKEAQYSYKTRFEDGVGTNPEELIAAAHAGCFTMKLAFNIDSAGFEAESLETTCSIELKDGVITSSYLDVRAKIPNIQKNKLDELVTNAEKNCPISKVLNTNIFVDVHLEN</sequence>
<organism evidence="1 2">
    <name type="scientific">Olivibacter domesticus</name>
    <name type="common">Pseudosphingobacterium domesticum</name>
    <dbReference type="NCBI Taxonomy" id="407022"/>
    <lineage>
        <taxon>Bacteria</taxon>
        <taxon>Pseudomonadati</taxon>
        <taxon>Bacteroidota</taxon>
        <taxon>Sphingobacteriia</taxon>
        <taxon>Sphingobacteriales</taxon>
        <taxon>Sphingobacteriaceae</taxon>
        <taxon>Olivibacter</taxon>
    </lineage>
</organism>
<dbReference type="SUPFAM" id="SSF82784">
    <property type="entry name" value="OsmC-like"/>
    <property type="match status" value="1"/>
</dbReference>
<dbReference type="STRING" id="407022.SAMN05661044_04980"/>
<proteinExistence type="predicted"/>
<dbReference type="Gene3D" id="3.30.300.20">
    <property type="match status" value="1"/>
</dbReference>
<dbReference type="InterPro" id="IPR015946">
    <property type="entry name" value="KH_dom-like_a/b"/>
</dbReference>
<protein>
    <submittedName>
        <fullName evidence="1">Osmotically inducible protein OsmC</fullName>
    </submittedName>
</protein>
<evidence type="ECO:0000313" key="1">
    <source>
        <dbReference type="EMBL" id="SEM36802.1"/>
    </source>
</evidence>
<gene>
    <name evidence="1" type="ORF">SAMN05661044_04980</name>
</gene>
<dbReference type="RefSeq" id="WP_093330869.1">
    <property type="nucleotide sequence ID" value="NZ_FOAF01000011.1"/>
</dbReference>
<dbReference type="InterPro" id="IPR036102">
    <property type="entry name" value="OsmC/Ohrsf"/>
</dbReference>
<dbReference type="EMBL" id="FOAF01000011">
    <property type="protein sequence ID" value="SEM36802.1"/>
    <property type="molecule type" value="Genomic_DNA"/>
</dbReference>
<reference evidence="2" key="1">
    <citation type="submission" date="2016-10" db="EMBL/GenBank/DDBJ databases">
        <authorList>
            <person name="Varghese N."/>
            <person name="Submissions S."/>
        </authorList>
    </citation>
    <scope>NUCLEOTIDE SEQUENCE [LARGE SCALE GENOMIC DNA]</scope>
    <source>
        <strain evidence="2">DSM 18733</strain>
    </source>
</reference>
<dbReference type="Proteomes" id="UP000199421">
    <property type="component" value="Unassembled WGS sequence"/>
</dbReference>
<dbReference type="Pfam" id="PF02566">
    <property type="entry name" value="OsmC"/>
    <property type="match status" value="1"/>
</dbReference>
<dbReference type="AlphaFoldDB" id="A0A1H7XS90"/>
<dbReference type="OrthoDB" id="9807532at2"/>
<name>A0A1H7XS90_OLID1</name>
<evidence type="ECO:0000313" key="2">
    <source>
        <dbReference type="Proteomes" id="UP000199421"/>
    </source>
</evidence>
<dbReference type="NCBIfam" id="TIGR03562">
    <property type="entry name" value="osmo_induc_OsmC"/>
    <property type="match status" value="1"/>
</dbReference>